<dbReference type="Proteomes" id="UP000567179">
    <property type="component" value="Unassembled WGS sequence"/>
</dbReference>
<protein>
    <submittedName>
        <fullName evidence="3">Uncharacterized protein</fullName>
    </submittedName>
</protein>
<dbReference type="PANTHER" id="PTHR35043">
    <property type="entry name" value="TRANSCRIPTION FACTOR DOMAIN-CONTAINING PROTEIN"/>
    <property type="match status" value="1"/>
</dbReference>
<dbReference type="PANTHER" id="PTHR35043:SF7">
    <property type="entry name" value="TRANSCRIPTION FACTOR DOMAIN-CONTAINING PROTEIN"/>
    <property type="match status" value="1"/>
</dbReference>
<keyword evidence="1" id="KW-0812">Transmembrane</keyword>
<gene>
    <name evidence="3" type="ORF">D9619_010565</name>
</gene>
<dbReference type="EMBL" id="JAACJJ010000058">
    <property type="protein sequence ID" value="KAF5309881.1"/>
    <property type="molecule type" value="Genomic_DNA"/>
</dbReference>
<dbReference type="OrthoDB" id="9451547at2759"/>
<name>A0A8H5ERQ4_9AGAR</name>
<organism evidence="3 4">
    <name type="scientific">Psilocybe cf. subviscida</name>
    <dbReference type="NCBI Taxonomy" id="2480587"/>
    <lineage>
        <taxon>Eukaryota</taxon>
        <taxon>Fungi</taxon>
        <taxon>Dikarya</taxon>
        <taxon>Basidiomycota</taxon>
        <taxon>Agaricomycotina</taxon>
        <taxon>Agaricomycetes</taxon>
        <taxon>Agaricomycetidae</taxon>
        <taxon>Agaricales</taxon>
        <taxon>Agaricineae</taxon>
        <taxon>Strophariaceae</taxon>
        <taxon>Psilocybe</taxon>
    </lineage>
</organism>
<keyword evidence="2" id="KW-0732">Signal</keyword>
<proteinExistence type="predicted"/>
<evidence type="ECO:0000313" key="4">
    <source>
        <dbReference type="Proteomes" id="UP000567179"/>
    </source>
</evidence>
<accession>A0A8H5ERQ4</accession>
<reference evidence="3 4" key="1">
    <citation type="journal article" date="2020" name="ISME J.">
        <title>Uncovering the hidden diversity of litter-decomposition mechanisms in mushroom-forming fungi.</title>
        <authorList>
            <person name="Floudas D."/>
            <person name="Bentzer J."/>
            <person name="Ahren D."/>
            <person name="Johansson T."/>
            <person name="Persson P."/>
            <person name="Tunlid A."/>
        </authorList>
    </citation>
    <scope>NUCLEOTIDE SEQUENCE [LARGE SCALE GENOMIC DNA]</scope>
    <source>
        <strain evidence="3 4">CBS 101986</strain>
    </source>
</reference>
<feature type="chain" id="PRO_5034139231" evidence="2">
    <location>
        <begin position="17"/>
        <end position="495"/>
    </location>
</feature>
<evidence type="ECO:0000256" key="1">
    <source>
        <dbReference type="SAM" id="Phobius"/>
    </source>
</evidence>
<feature type="transmembrane region" description="Helical" evidence="1">
    <location>
        <begin position="420"/>
        <end position="438"/>
    </location>
</feature>
<dbReference type="AlphaFoldDB" id="A0A8H5ERQ4"/>
<keyword evidence="1" id="KW-0472">Membrane</keyword>
<feature type="transmembrane region" description="Helical" evidence="1">
    <location>
        <begin position="388"/>
        <end position="408"/>
    </location>
</feature>
<keyword evidence="1" id="KW-1133">Transmembrane helix</keyword>
<comment type="caution">
    <text evidence="3">The sequence shown here is derived from an EMBL/GenBank/DDBJ whole genome shotgun (WGS) entry which is preliminary data.</text>
</comment>
<evidence type="ECO:0000313" key="3">
    <source>
        <dbReference type="EMBL" id="KAF5309881.1"/>
    </source>
</evidence>
<keyword evidence="4" id="KW-1185">Reference proteome</keyword>
<sequence>MLVFLVLCAFLRTLHGASIPPPSHEYSSSATVGMSNLVTCEAPVAPDDSTQQLRTVYDIVQSCLLTIVACVWTSIHQNINGPRDSWWTCMKRRGTSTLCAVIAPELILLWALNQRQAAKTFAVEYNKLFATSRLFKPLHKETTWRGDGQSWTTAHGFFIQMGGFILYENGYPKEVLDYERLVQLLQDKAIDAPTVTERNLQDRSKGDTISKGIVVLQTTWFIFQYIAPTTRRLPVSELEVLTLAFAVMNTAIYAAWWDKPQGVDTAICVPLRRAAEEQHEPANLSHATEITNLPQPECHNSDDNAPLIQPQEQKSNEGIGQKHSWIRRKLREDWEQFNSLVFFLIRLPYRIGVNTLRSLNKVSGGGHNIDREGLRMPIFYERNLGGTAVVQASCTIGAIFGAIHLLVWASHFPSPRDLTLWRISAIIMTVQPILLLAYSAKYDILTAISFCLFVLLIPAYIAARFVVMVIALKAIRDPPHDVLLDVSWTSCIPHF</sequence>
<evidence type="ECO:0000256" key="2">
    <source>
        <dbReference type="SAM" id="SignalP"/>
    </source>
</evidence>
<feature type="transmembrane region" description="Helical" evidence="1">
    <location>
        <begin position="444"/>
        <end position="467"/>
    </location>
</feature>
<feature type="signal peptide" evidence="2">
    <location>
        <begin position="1"/>
        <end position="16"/>
    </location>
</feature>